<dbReference type="EnsemblPlants" id="Kaladp0048s0613.1.v1.1">
    <property type="protein sequence ID" value="Kaladp0048s0613.1.v1.1"/>
    <property type="gene ID" value="Kaladp0048s0613.v1.1"/>
</dbReference>
<evidence type="ECO:0000256" key="3">
    <source>
        <dbReference type="ARBA" id="ARBA00023235"/>
    </source>
</evidence>
<proteinExistence type="inferred from homology"/>
<dbReference type="Pfam" id="PF13249">
    <property type="entry name" value="SQHop_cyclase_N"/>
    <property type="match status" value="1"/>
</dbReference>
<name>A0A7N0U005_KALFE</name>
<comment type="similarity">
    <text evidence="1 4">Belongs to the terpene cyclase/mutase family.</text>
</comment>
<dbReference type="SFLD" id="SFLDG01016">
    <property type="entry name" value="Prenyltransferase_Like_2"/>
    <property type="match status" value="1"/>
</dbReference>
<accession>A0A7N0U005</accession>
<evidence type="ECO:0000313" key="7">
    <source>
        <dbReference type="EnsemblPlants" id="Kaladp0048s0613.1.v1.1"/>
    </source>
</evidence>
<feature type="domain" description="Squalene cyclase C-terminal" evidence="5">
    <location>
        <begin position="415"/>
        <end position="754"/>
    </location>
</feature>
<dbReference type="GO" id="GO:0016104">
    <property type="term" value="P:triterpenoid biosynthetic process"/>
    <property type="evidence" value="ECO:0007669"/>
    <property type="project" value="InterPro"/>
</dbReference>
<reference evidence="7" key="1">
    <citation type="submission" date="2021-01" db="UniProtKB">
        <authorList>
            <consortium name="EnsemblPlants"/>
        </authorList>
    </citation>
    <scope>IDENTIFICATION</scope>
</reference>
<dbReference type="PANTHER" id="PTHR11764:SF58">
    <property type="entry name" value="BETA-AMYRIN SYNTHASE-RELATED"/>
    <property type="match status" value="1"/>
</dbReference>
<dbReference type="AlphaFoldDB" id="A0A7N0U005"/>
<feature type="domain" description="Squalene cyclase N-terminal" evidence="6">
    <location>
        <begin position="99"/>
        <end position="360"/>
    </location>
</feature>
<evidence type="ECO:0000313" key="8">
    <source>
        <dbReference type="Proteomes" id="UP000594263"/>
    </source>
</evidence>
<dbReference type="FunFam" id="1.50.10.20:FF:000044">
    <property type="entry name" value="Lupeol synthase"/>
    <property type="match status" value="1"/>
</dbReference>
<dbReference type="GO" id="GO:0005811">
    <property type="term" value="C:lipid droplet"/>
    <property type="evidence" value="ECO:0007669"/>
    <property type="project" value="InterPro"/>
</dbReference>
<dbReference type="GO" id="GO:0042300">
    <property type="term" value="F:beta-amyrin synthase activity"/>
    <property type="evidence" value="ECO:0007669"/>
    <property type="project" value="TreeGrafter"/>
</dbReference>
<protein>
    <recommendedName>
        <fullName evidence="4">Terpene cyclase/mutase family member</fullName>
        <ecNumber evidence="4">5.4.99.-</ecNumber>
    </recommendedName>
</protein>
<dbReference type="Proteomes" id="UP000594263">
    <property type="component" value="Unplaced"/>
</dbReference>
<dbReference type="OMA" id="EYEYSEC"/>
<dbReference type="PANTHER" id="PTHR11764">
    <property type="entry name" value="TERPENE CYCLASE/MUTASE FAMILY MEMBER"/>
    <property type="match status" value="1"/>
</dbReference>
<organism evidence="7 8">
    <name type="scientific">Kalanchoe fedtschenkoi</name>
    <name type="common">Lavender scallops</name>
    <name type="synonym">South American air plant</name>
    <dbReference type="NCBI Taxonomy" id="63787"/>
    <lineage>
        <taxon>Eukaryota</taxon>
        <taxon>Viridiplantae</taxon>
        <taxon>Streptophyta</taxon>
        <taxon>Embryophyta</taxon>
        <taxon>Tracheophyta</taxon>
        <taxon>Spermatophyta</taxon>
        <taxon>Magnoliopsida</taxon>
        <taxon>eudicotyledons</taxon>
        <taxon>Gunneridae</taxon>
        <taxon>Pentapetalae</taxon>
        <taxon>Saxifragales</taxon>
        <taxon>Crassulaceae</taxon>
        <taxon>Kalanchoe</taxon>
    </lineage>
</organism>
<evidence type="ECO:0000259" key="6">
    <source>
        <dbReference type="Pfam" id="PF13249"/>
    </source>
</evidence>
<evidence type="ECO:0000256" key="1">
    <source>
        <dbReference type="ARBA" id="ARBA00009755"/>
    </source>
</evidence>
<dbReference type="InterPro" id="IPR032696">
    <property type="entry name" value="SQ_cyclase_C"/>
</dbReference>
<evidence type="ECO:0000259" key="5">
    <source>
        <dbReference type="Pfam" id="PF13243"/>
    </source>
</evidence>
<dbReference type="NCBIfam" id="TIGR01787">
    <property type="entry name" value="squalene_cyclas"/>
    <property type="match status" value="1"/>
</dbReference>
<dbReference type="Pfam" id="PF13243">
    <property type="entry name" value="SQHop_cyclase_C"/>
    <property type="match status" value="1"/>
</dbReference>
<dbReference type="Gramene" id="Kaladp0048s0613.1.v1.1">
    <property type="protein sequence ID" value="Kaladp0048s0613.1.v1.1"/>
    <property type="gene ID" value="Kaladp0048s0613.v1.1"/>
</dbReference>
<evidence type="ECO:0000256" key="4">
    <source>
        <dbReference type="RuleBase" id="RU362003"/>
    </source>
</evidence>
<dbReference type="FunFam" id="1.50.10.20:FF:000011">
    <property type="entry name" value="Terpene cyclase/mutase family member"/>
    <property type="match status" value="1"/>
</dbReference>
<dbReference type="EC" id="5.4.99.-" evidence="4"/>
<dbReference type="InterPro" id="IPR032697">
    <property type="entry name" value="SQ_cyclase_N"/>
</dbReference>
<keyword evidence="3 4" id="KW-0413">Isomerase</keyword>
<dbReference type="Gene3D" id="1.50.10.20">
    <property type="match status" value="2"/>
</dbReference>
<dbReference type="InterPro" id="IPR018333">
    <property type="entry name" value="Squalene_cyclase"/>
</dbReference>
<keyword evidence="2" id="KW-0677">Repeat</keyword>
<evidence type="ECO:0000256" key="2">
    <source>
        <dbReference type="ARBA" id="ARBA00022737"/>
    </source>
</evidence>
<dbReference type="CDD" id="cd02892">
    <property type="entry name" value="SQCY_1"/>
    <property type="match status" value="1"/>
</dbReference>
<dbReference type="SUPFAM" id="SSF48239">
    <property type="entry name" value="Terpenoid cyclases/Protein prenyltransferases"/>
    <property type="match status" value="2"/>
</dbReference>
<sequence length="762" mass="87259">MWKLKIAEGGNNPYLFSSNNFVGRQIWEFDPEAGTPEELSEIESMRANFYKNRFDARASHDLFWRTQFLKEKNFKQTIPQVKIKDGEEITLETATAALRRAVHYYSALQAKDGHWPAESAGALYFLPPLVICLYVTGHLNTVFSAEHRKEILRFIYNHQNKDGGWGLHIDGYSIMFGTALSYICMRILGVGPEGGQDNSAARARKWILDHGGVTAIPSWGKTYLAIMGLFEWSGCHPMPPEFWLLPSFLPLCPANMWCYCRNVYLPMSYIYGKRFVGPITPLVLELRKELHTQPYDEIEWAGVCHLCCKEDLYYPHTKIQKLMWDTLYFTTEPLLTHWPLNQLIRQRALKKTINHIHYEDEISRYMTIGSIHKALCLLACWIDDPNGDYFKKHLARVPDYLWVSEDGMKMQTFGSQAWDASLTIQALLASGMTDEIEETLAKSHDFIKKSQLKDNPPGDFKSMYLHMRKGGWTFSDQDHGRQVSDCTAEALKCCLLFSLMPPEIVGEKMDEQRIFDSVNLILSLQSKNGGITGWEPAGAPKWLELLNPMEFYADIVIEYEYSECTSSVLQALVLFRKLYPEHRKSEIDIAIKNAAQYIEDVQMSDGSWYGNWAVCCTYATWFALEGLAVAGKTYSDCAAIRRGVDFLLRNQQEDGGWGESYLSCMEKKYVPLDGNRRSNVVQTAWALMGLLHAGQAQRDCKPLKAAAKHLINSQLENGDFPQQEILGVFAKTSIFHYAAYRNIFTIWALAEFRKRVVRKDET</sequence>
<keyword evidence="8" id="KW-1185">Reference proteome</keyword>
<dbReference type="InterPro" id="IPR008930">
    <property type="entry name" value="Terpenoid_cyclase/PrenylTrfase"/>
</dbReference>